<dbReference type="SMART" id="SM00181">
    <property type="entry name" value="EGF"/>
    <property type="match status" value="2"/>
</dbReference>
<comment type="subcellular location">
    <subcellularLocation>
        <location evidence="1">Membrane</location>
    </subcellularLocation>
</comment>
<keyword evidence="2 6" id="KW-0245">EGF-like domain</keyword>
<keyword evidence="3" id="KW-0472">Membrane</keyword>
<evidence type="ECO:0000259" key="8">
    <source>
        <dbReference type="PROSITE" id="PS50026"/>
    </source>
</evidence>
<feature type="non-terminal residue" evidence="9">
    <location>
        <position position="1"/>
    </location>
</feature>
<name>A0A8S3YFK1_9EUPU</name>
<protein>
    <recommendedName>
        <fullName evidence="8">EGF-like domain-containing protein</fullName>
    </recommendedName>
</protein>
<evidence type="ECO:0000313" key="10">
    <source>
        <dbReference type="Proteomes" id="UP000678393"/>
    </source>
</evidence>
<feature type="signal peptide" evidence="7">
    <location>
        <begin position="1"/>
        <end position="19"/>
    </location>
</feature>
<dbReference type="PANTHER" id="PTHR24038:SF11">
    <property type="entry name" value="INTEGRIN BETA-LIKE PROTEIN E"/>
    <property type="match status" value="1"/>
</dbReference>
<keyword evidence="4" id="KW-1015">Disulfide bond</keyword>
<evidence type="ECO:0000256" key="2">
    <source>
        <dbReference type="ARBA" id="ARBA00022536"/>
    </source>
</evidence>
<feature type="domain" description="EGF-like" evidence="8">
    <location>
        <begin position="71"/>
        <end position="112"/>
    </location>
</feature>
<evidence type="ECO:0000256" key="1">
    <source>
        <dbReference type="ARBA" id="ARBA00004370"/>
    </source>
</evidence>
<dbReference type="Gene3D" id="2.90.20.10">
    <property type="entry name" value="Plasmodium vivax P25 domain"/>
    <property type="match status" value="1"/>
</dbReference>
<feature type="non-terminal residue" evidence="9">
    <location>
        <position position="180"/>
    </location>
</feature>
<reference evidence="9" key="1">
    <citation type="submission" date="2021-04" db="EMBL/GenBank/DDBJ databases">
        <authorList>
            <consortium name="Molecular Ecology Group"/>
        </authorList>
    </citation>
    <scope>NUCLEOTIDE SEQUENCE</scope>
</reference>
<dbReference type="InterPro" id="IPR000742">
    <property type="entry name" value="EGF"/>
</dbReference>
<comment type="caution">
    <text evidence="6">Lacks conserved residue(s) required for the propagation of feature annotation.</text>
</comment>
<accession>A0A8S3YFK1</accession>
<dbReference type="OrthoDB" id="286301at2759"/>
<keyword evidence="10" id="KW-1185">Reference proteome</keyword>
<dbReference type="SUPFAM" id="SSF57196">
    <property type="entry name" value="EGF/Laminin"/>
    <property type="match status" value="2"/>
</dbReference>
<dbReference type="AlphaFoldDB" id="A0A8S3YFK1"/>
<evidence type="ECO:0000256" key="3">
    <source>
        <dbReference type="ARBA" id="ARBA00023136"/>
    </source>
</evidence>
<keyword evidence="5" id="KW-0325">Glycoprotein</keyword>
<evidence type="ECO:0000256" key="6">
    <source>
        <dbReference type="PROSITE-ProRule" id="PRU00076"/>
    </source>
</evidence>
<dbReference type="PANTHER" id="PTHR24038">
    <property type="entry name" value="STABILIN"/>
    <property type="match status" value="1"/>
</dbReference>
<organism evidence="9 10">
    <name type="scientific">Candidula unifasciata</name>
    <dbReference type="NCBI Taxonomy" id="100452"/>
    <lineage>
        <taxon>Eukaryota</taxon>
        <taxon>Metazoa</taxon>
        <taxon>Spiralia</taxon>
        <taxon>Lophotrochozoa</taxon>
        <taxon>Mollusca</taxon>
        <taxon>Gastropoda</taxon>
        <taxon>Heterobranchia</taxon>
        <taxon>Euthyneura</taxon>
        <taxon>Panpulmonata</taxon>
        <taxon>Eupulmonata</taxon>
        <taxon>Stylommatophora</taxon>
        <taxon>Helicina</taxon>
        <taxon>Helicoidea</taxon>
        <taxon>Geomitridae</taxon>
        <taxon>Candidula</taxon>
    </lineage>
</organism>
<dbReference type="Proteomes" id="UP000678393">
    <property type="component" value="Unassembled WGS sequence"/>
</dbReference>
<evidence type="ECO:0000256" key="4">
    <source>
        <dbReference type="ARBA" id="ARBA00023157"/>
    </source>
</evidence>
<dbReference type="PROSITE" id="PS01186">
    <property type="entry name" value="EGF_2"/>
    <property type="match status" value="2"/>
</dbReference>
<evidence type="ECO:0000256" key="5">
    <source>
        <dbReference type="ARBA" id="ARBA00023180"/>
    </source>
</evidence>
<proteinExistence type="predicted"/>
<comment type="caution">
    <text evidence="9">The sequence shown here is derived from an EMBL/GenBank/DDBJ whole genome shotgun (WGS) entry which is preliminary data.</text>
</comment>
<dbReference type="GO" id="GO:0016020">
    <property type="term" value="C:membrane"/>
    <property type="evidence" value="ECO:0007669"/>
    <property type="project" value="UniProtKB-SubCell"/>
</dbReference>
<gene>
    <name evidence="9" type="ORF">CUNI_LOCUS1455</name>
</gene>
<dbReference type="Pfam" id="PF12947">
    <property type="entry name" value="EGF_3"/>
    <property type="match status" value="1"/>
</dbReference>
<evidence type="ECO:0000256" key="7">
    <source>
        <dbReference type="SAM" id="SignalP"/>
    </source>
</evidence>
<dbReference type="EMBL" id="CAJHNH020000180">
    <property type="protein sequence ID" value="CAG5115897.1"/>
    <property type="molecule type" value="Genomic_DNA"/>
</dbReference>
<evidence type="ECO:0000313" key="9">
    <source>
        <dbReference type="EMBL" id="CAG5115897.1"/>
    </source>
</evidence>
<sequence>MKFIYLFALFHTFQSEFEGEACELCRNNTKCGPNCSQDCMCALGACNSGIFGNGGCAREYWFTTMYIVWVYDNPCNKSDSLCGANSQCLHTGPSTYECVCNEGYHNLGNFCIPLDPCLVNNGGCDSTQDCISQSPSQVKCQCKLGYERDGDGTSCKLQDICSPGLCGLFAYCETAEPLKH</sequence>
<dbReference type="PROSITE" id="PS50026">
    <property type="entry name" value="EGF_3"/>
    <property type="match status" value="1"/>
</dbReference>
<feature type="chain" id="PRO_5035753449" description="EGF-like domain-containing protein" evidence="7">
    <location>
        <begin position="20"/>
        <end position="180"/>
    </location>
</feature>
<dbReference type="InterPro" id="IPR024731">
    <property type="entry name" value="NELL2-like_EGF"/>
</dbReference>
<keyword evidence="7" id="KW-0732">Signal</keyword>